<dbReference type="Proteomes" id="UP001174909">
    <property type="component" value="Unassembled WGS sequence"/>
</dbReference>
<protein>
    <submittedName>
        <fullName evidence="1">Uncharacterized protein</fullName>
    </submittedName>
</protein>
<gene>
    <name evidence="1" type="ORF">GBAR_LOCUS4119</name>
</gene>
<accession>A0AA35R7M6</accession>
<name>A0AA35R7M6_GEOBA</name>
<organism evidence="1 2">
    <name type="scientific">Geodia barretti</name>
    <name type="common">Barrett's horny sponge</name>
    <dbReference type="NCBI Taxonomy" id="519541"/>
    <lineage>
        <taxon>Eukaryota</taxon>
        <taxon>Metazoa</taxon>
        <taxon>Porifera</taxon>
        <taxon>Demospongiae</taxon>
        <taxon>Heteroscleromorpha</taxon>
        <taxon>Tetractinellida</taxon>
        <taxon>Astrophorina</taxon>
        <taxon>Geodiidae</taxon>
        <taxon>Geodia</taxon>
    </lineage>
</organism>
<proteinExistence type="predicted"/>
<dbReference type="EMBL" id="CASHTH010000593">
    <property type="protein sequence ID" value="CAI8005267.1"/>
    <property type="molecule type" value="Genomic_DNA"/>
</dbReference>
<evidence type="ECO:0000313" key="2">
    <source>
        <dbReference type="Proteomes" id="UP001174909"/>
    </source>
</evidence>
<comment type="caution">
    <text evidence="1">The sequence shown here is derived from an EMBL/GenBank/DDBJ whole genome shotgun (WGS) entry which is preliminary data.</text>
</comment>
<dbReference type="AlphaFoldDB" id="A0AA35R7M6"/>
<sequence length="94" mass="10555">MELLQQADTARIIPQRLQLGGWSHKDIIVKLQHSFGLYLLVGQKLIVQTVTFTTDNLWRGGCVLISNSKHLYILTNKTFQQSSNCLKADAIASN</sequence>
<evidence type="ECO:0000313" key="1">
    <source>
        <dbReference type="EMBL" id="CAI8005267.1"/>
    </source>
</evidence>
<keyword evidence="2" id="KW-1185">Reference proteome</keyword>
<reference evidence="1" key="1">
    <citation type="submission" date="2023-03" db="EMBL/GenBank/DDBJ databases">
        <authorList>
            <person name="Steffen K."/>
            <person name="Cardenas P."/>
        </authorList>
    </citation>
    <scope>NUCLEOTIDE SEQUENCE</scope>
</reference>